<dbReference type="AlphaFoldDB" id="A0A2N9DY68"/>
<proteinExistence type="predicted"/>
<evidence type="ECO:0000313" key="2">
    <source>
        <dbReference type="Proteomes" id="UP000238739"/>
    </source>
</evidence>
<dbReference type="EMBL" id="OGVC01000049">
    <property type="protein sequence ID" value="SPC40077.1"/>
    <property type="molecule type" value="Genomic_DNA"/>
</dbReference>
<comment type="caution">
    <text evidence="1">The sequence shown here is derived from an EMBL/GenBank/DDBJ whole genome shotgun (WGS) entry which is preliminary data.</text>
</comment>
<organism evidence="1 2">
    <name type="scientific">Latilactobacillus fuchuensis</name>
    <dbReference type="NCBI Taxonomy" id="164393"/>
    <lineage>
        <taxon>Bacteria</taxon>
        <taxon>Bacillati</taxon>
        <taxon>Bacillota</taxon>
        <taxon>Bacilli</taxon>
        <taxon>Lactobacillales</taxon>
        <taxon>Lactobacillaceae</taxon>
        <taxon>Latilactobacillus</taxon>
    </lineage>
</organism>
<dbReference type="Proteomes" id="UP000238739">
    <property type="component" value="Unassembled WGS sequence"/>
</dbReference>
<gene>
    <name evidence="1" type="ORF">LFUMFP_70001</name>
</gene>
<dbReference type="RefSeq" id="WP_158697713.1">
    <property type="nucleotide sequence ID" value="NZ_LT984417.1"/>
</dbReference>
<accession>A0A2N9DY68</accession>
<evidence type="ECO:0000313" key="1">
    <source>
        <dbReference type="EMBL" id="SPC40077.1"/>
    </source>
</evidence>
<sequence length="456" mass="53604">MPFIDIGAMRNERETYITGGISYNNNLKIAQFEFNSVMQFVESNCLTVFQYKEFISITNRYFECLLIGLANYEYERNHQKSTFSRASSTVKELTLEVIQKTIPYIKIDNVKAIMSNYRLSKIKLSSEAINYIIDKIKEIVDRLQNNVDYLDNLNEIKRYIEFISIVNLKDMNSIISILENYSLTTNNASNMRKLLRILVDGREKISNEQNERLSRVINSHLEQVLIDNILSSHGSNFDLYVVLLNELQNISGQSKLALDRLKAELLLIEMDEKLLSNIIQYRNLIIDFYKFFDESLQIVIKKVIKKYEKIPDEQINIDFVKKIILAKIYSFKSRKELVLNNLTANITADRGAIQSYPDPRLTAISELFSLVQNKYFTLEQVKEHFDLETMRGEFPEVDWVFLEDRSDEVISRLLEDRSPKNVKKYFCKTKRDKKLIDTWILEQVEKENVKFINNLE</sequence>
<keyword evidence="2" id="KW-1185">Reference proteome</keyword>
<reference evidence="1" key="1">
    <citation type="submission" date="2018-01" db="EMBL/GenBank/DDBJ databases">
        <authorList>
            <person name="Chaillou S."/>
        </authorList>
    </citation>
    <scope>NUCLEOTIDE SEQUENCE [LARGE SCALE GENOMIC DNA]</scope>
    <source>
        <strain evidence="1">MFPC41A2801</strain>
    </source>
</reference>
<name>A0A2N9DY68_9LACO</name>
<protein>
    <submittedName>
        <fullName evidence="1">Uncharacterized protein</fullName>
    </submittedName>
</protein>